<keyword evidence="3" id="KW-1185">Reference proteome</keyword>
<gene>
    <name evidence="2" type="ORF">JS521_36255</name>
</gene>
<evidence type="ECO:0000256" key="1">
    <source>
        <dbReference type="SAM" id="MobiDB-lite"/>
    </source>
</evidence>
<sequence length="77" mass="8042">TVLDVPLGVSEGVARRRAGDGQVLDLGTGTVLWLPRTSRRALAAGPDGLTYLTAPRPPPRRPRNPPRGGDEGGAFEG</sequence>
<organism evidence="2 3">
    <name type="scientific">Streptomyces durocortorensis</name>
    <dbReference type="NCBI Taxonomy" id="2811104"/>
    <lineage>
        <taxon>Bacteria</taxon>
        <taxon>Bacillati</taxon>
        <taxon>Actinomycetota</taxon>
        <taxon>Actinomycetes</taxon>
        <taxon>Kitasatosporales</taxon>
        <taxon>Streptomycetaceae</taxon>
        <taxon>Streptomyces</taxon>
    </lineage>
</organism>
<comment type="caution">
    <text evidence="2">The sequence shown here is derived from an EMBL/GenBank/DDBJ whole genome shotgun (WGS) entry which is preliminary data.</text>
</comment>
<name>A0ABS2I7X1_9ACTN</name>
<dbReference type="EMBL" id="JAFEUF010000615">
    <property type="protein sequence ID" value="MBM7059080.1"/>
    <property type="molecule type" value="Genomic_DNA"/>
</dbReference>
<reference evidence="2 3" key="1">
    <citation type="submission" date="2021-02" db="EMBL/GenBank/DDBJ databases">
        <title>Genome Streptomyces sp. RHZ10.</title>
        <authorList>
            <person name="Besaury L."/>
        </authorList>
    </citation>
    <scope>NUCLEOTIDE SEQUENCE [LARGE SCALE GENOMIC DNA]</scope>
    <source>
        <strain evidence="2 3">RHZ10</strain>
    </source>
</reference>
<proteinExistence type="predicted"/>
<protein>
    <submittedName>
        <fullName evidence="2">Uncharacterized protein</fullName>
    </submittedName>
</protein>
<accession>A0ABS2I7X1</accession>
<evidence type="ECO:0000313" key="3">
    <source>
        <dbReference type="Proteomes" id="UP000712045"/>
    </source>
</evidence>
<dbReference type="Proteomes" id="UP000712045">
    <property type="component" value="Unassembled WGS sequence"/>
</dbReference>
<feature type="non-terminal residue" evidence="2">
    <location>
        <position position="1"/>
    </location>
</feature>
<feature type="non-terminal residue" evidence="2">
    <location>
        <position position="77"/>
    </location>
</feature>
<evidence type="ECO:0000313" key="2">
    <source>
        <dbReference type="EMBL" id="MBM7059080.1"/>
    </source>
</evidence>
<feature type="region of interest" description="Disordered" evidence="1">
    <location>
        <begin position="44"/>
        <end position="77"/>
    </location>
</feature>